<keyword evidence="3" id="KW-1185">Reference proteome</keyword>
<dbReference type="Gene3D" id="2.10.60.10">
    <property type="entry name" value="CD59"/>
    <property type="match status" value="1"/>
</dbReference>
<reference evidence="2" key="2">
    <citation type="submission" date="2025-09" db="UniProtKB">
        <authorList>
            <consortium name="Ensembl"/>
        </authorList>
    </citation>
    <scope>IDENTIFICATION</scope>
</reference>
<keyword evidence="1" id="KW-0732">Signal</keyword>
<accession>A0A668RDC1</accession>
<dbReference type="AlphaFoldDB" id="A0A668RDC1"/>
<evidence type="ECO:0000313" key="2">
    <source>
        <dbReference type="Ensembl" id="ENSOABP00000000170.2"/>
    </source>
</evidence>
<dbReference type="SUPFAM" id="SSF57302">
    <property type="entry name" value="Snake toxin-like"/>
    <property type="match status" value="1"/>
</dbReference>
<proteinExistence type="predicted"/>
<protein>
    <recommendedName>
        <fullName evidence="4">UPAR/Ly6 domain-containing protein</fullName>
    </recommendedName>
</protein>
<reference evidence="2" key="1">
    <citation type="submission" date="2025-08" db="UniProtKB">
        <authorList>
            <consortium name="Ensembl"/>
        </authorList>
    </citation>
    <scope>IDENTIFICATION</scope>
</reference>
<dbReference type="Proteomes" id="UP000472276">
    <property type="component" value="Unassembled WGS sequence"/>
</dbReference>
<dbReference type="OMA" id="IAQCCST"/>
<sequence length="96" mass="10349">MRVALGVILLFLTLYQGEALRCYSCYSQQSDLCTDTHIQTCPAGQNACADLIFQAVSASLRGCMNMAMCQGFITSPGVIAQCCSTDLLPHPHLSTE</sequence>
<dbReference type="InterPro" id="IPR045860">
    <property type="entry name" value="Snake_toxin-like_sf"/>
</dbReference>
<organism evidence="2 3">
    <name type="scientific">Oreochromis aureus</name>
    <name type="common">Israeli tilapia</name>
    <name type="synonym">Chromis aureus</name>
    <dbReference type="NCBI Taxonomy" id="47969"/>
    <lineage>
        <taxon>Eukaryota</taxon>
        <taxon>Metazoa</taxon>
        <taxon>Chordata</taxon>
        <taxon>Craniata</taxon>
        <taxon>Vertebrata</taxon>
        <taxon>Euteleostomi</taxon>
        <taxon>Actinopterygii</taxon>
        <taxon>Neopterygii</taxon>
        <taxon>Teleostei</taxon>
        <taxon>Neoteleostei</taxon>
        <taxon>Acanthomorphata</taxon>
        <taxon>Ovalentaria</taxon>
        <taxon>Cichlomorphae</taxon>
        <taxon>Cichliformes</taxon>
        <taxon>Cichlidae</taxon>
        <taxon>African cichlids</taxon>
        <taxon>Pseudocrenilabrinae</taxon>
        <taxon>Oreochromini</taxon>
        <taxon>Oreochromis</taxon>
    </lineage>
</organism>
<feature type="signal peptide" evidence="1">
    <location>
        <begin position="1"/>
        <end position="19"/>
    </location>
</feature>
<evidence type="ECO:0008006" key="4">
    <source>
        <dbReference type="Google" id="ProtNLM"/>
    </source>
</evidence>
<feature type="chain" id="PRO_5044242059" description="UPAR/Ly6 domain-containing protein" evidence="1">
    <location>
        <begin position="20"/>
        <end position="96"/>
    </location>
</feature>
<evidence type="ECO:0000313" key="3">
    <source>
        <dbReference type="Proteomes" id="UP000472276"/>
    </source>
</evidence>
<evidence type="ECO:0000256" key="1">
    <source>
        <dbReference type="SAM" id="SignalP"/>
    </source>
</evidence>
<dbReference type="Ensembl" id="ENSOABT00000000183.2">
    <property type="protein sequence ID" value="ENSOABP00000000170.2"/>
    <property type="gene ID" value="ENSOABG00000000164.2"/>
</dbReference>
<name>A0A668RDC1_OREAU</name>